<evidence type="ECO:0000256" key="2">
    <source>
        <dbReference type="ARBA" id="ARBA00007937"/>
    </source>
</evidence>
<feature type="compositionally biased region" description="Pro residues" evidence="6">
    <location>
        <begin position="736"/>
        <end position="750"/>
    </location>
</feature>
<feature type="compositionally biased region" description="Low complexity" evidence="6">
    <location>
        <begin position="964"/>
        <end position="976"/>
    </location>
</feature>
<dbReference type="GO" id="GO:0031966">
    <property type="term" value="C:mitochondrial membrane"/>
    <property type="evidence" value="ECO:0007669"/>
    <property type="project" value="TreeGrafter"/>
</dbReference>
<dbReference type="Pfam" id="PF01553">
    <property type="entry name" value="Acyltransferase"/>
    <property type="match status" value="1"/>
</dbReference>
<evidence type="ECO:0000256" key="3">
    <source>
        <dbReference type="ARBA" id="ARBA00022679"/>
    </source>
</evidence>
<dbReference type="InterPro" id="IPR002123">
    <property type="entry name" value="Plipid/glycerol_acylTrfase"/>
</dbReference>
<dbReference type="GO" id="GO:0008654">
    <property type="term" value="P:phospholipid biosynthetic process"/>
    <property type="evidence" value="ECO:0007669"/>
    <property type="project" value="TreeGrafter"/>
</dbReference>
<dbReference type="CDD" id="cd07993">
    <property type="entry name" value="LPLAT_DHAPAT-like"/>
    <property type="match status" value="1"/>
</dbReference>
<dbReference type="Pfam" id="PF19277">
    <property type="entry name" value="GPAT_C"/>
    <property type="match status" value="1"/>
</dbReference>
<evidence type="ECO:0000256" key="5">
    <source>
        <dbReference type="ARBA" id="ARBA00023315"/>
    </source>
</evidence>
<dbReference type="SUPFAM" id="SSF69593">
    <property type="entry name" value="Glycerol-3-phosphate (1)-acyltransferase"/>
    <property type="match status" value="1"/>
</dbReference>
<dbReference type="GO" id="GO:0006631">
    <property type="term" value="P:fatty acid metabolic process"/>
    <property type="evidence" value="ECO:0007669"/>
    <property type="project" value="TreeGrafter"/>
</dbReference>
<reference evidence="8 9" key="1">
    <citation type="journal article" date="2019" name="Sci. Rep.">
        <title>Comparative genomics of chytrid fungi reveal insights into the obligate biotrophic and pathogenic lifestyle of Synchytrium endobioticum.</title>
        <authorList>
            <person name="van de Vossenberg B.T.L.H."/>
            <person name="Warris S."/>
            <person name="Nguyen H.D.T."/>
            <person name="van Gent-Pelzer M.P.E."/>
            <person name="Joly D.L."/>
            <person name="van de Geest H.C."/>
            <person name="Bonants P.J.M."/>
            <person name="Smith D.S."/>
            <person name="Levesque C.A."/>
            <person name="van der Lee T.A.J."/>
        </authorList>
    </citation>
    <scope>NUCLEOTIDE SEQUENCE [LARGE SCALE GENOMIC DNA]</scope>
    <source>
        <strain evidence="8 9">CBS 809.83</strain>
    </source>
</reference>
<keyword evidence="5 8" id="KW-0012">Acyltransferase</keyword>
<dbReference type="PANTHER" id="PTHR12563:SF17">
    <property type="entry name" value="DIHYDROXYACETONE PHOSPHATE ACYLTRANSFERASE"/>
    <property type="match status" value="1"/>
</dbReference>
<keyword evidence="4" id="KW-0472">Membrane</keyword>
<keyword evidence="3 8" id="KW-0808">Transferase</keyword>
<dbReference type="InterPro" id="IPR041728">
    <property type="entry name" value="GPAT/DHAPAT_LPLAT"/>
</dbReference>
<accession>A0A507EE01</accession>
<comment type="subcellular location">
    <subcellularLocation>
        <location evidence="1">Endomembrane system</location>
        <topology evidence="1">Peripheral membrane protein</topology>
    </subcellularLocation>
</comment>
<evidence type="ECO:0000256" key="1">
    <source>
        <dbReference type="ARBA" id="ARBA00004184"/>
    </source>
</evidence>
<sequence length="976" mass="108381">MTGMDAASAISLLTTQNLPLPLLFDAQGWRAYQNYIGARIFYPEYSSEIRTALLSSGRLSDAVRAVSLARYQQIHAIPSADSPPKRKGHKKLKKLTLAEITVDTQLQLVKIMEAMVADMSSISTIRLVAFFINSMLVRMYHQGIHIRESEFIEVQKYARYAEEQKMSLIFLPSHKSHVDYLVLSYIFYRLGIALPHIAAGDNLNMVAVGAILKACGAFFIRRQWGNDVMYNALMREYIELLMVRGHNLEAFIEGTRSRIGKLLQPKFGILKIVLDAVASGRVKDVIIVPMSLGYDKVIETESYVNELLGTPKQKESLAGLFNSLNILQFKWGRIDIRFAKPYSLRQYIESQEVRRGATFNPMSVPEDRNLLLQSLGFRVLSDINAVSVTMPTALVGTVVLTLRGRGVGRNELVRKVNWLKREILAKGGRVADFGDMSTSAIVERAVQQMKDLIGKRTDLLEPVYYPLKRFELSFYRNQVIHLFLSEAILSTAMYATVKAGGPVHSQRIQLRPFLAEDVAFVSQLLKAEFIYGPGGMDKNLDETVERLRNADVITVEEDARPPVTAIDGDGGLEGATIEDVRWISLSAEERRIGRETFDFYCFLMWPFIETYWLAAVSLFSIIPDTPPPAHSEDGTPPPPPPLEWVDERVVMNRAQYLGKTLYYEGDLSYFESVNKETLKNAMARFKDMGVILTLKSPTQPSKLPPYLPPTSSSSNPLSSAASPRRADPRLPVPAGTIPPTPAPLPPPPTSSGPQITWVAIAPEYIPRDILPPLPDELLMPINAPRGLRPAPGAAVRESVSATATATALREAADTAAAEAYKVEKEMRRSDRQQHELQQENAAAALALASQQSSSSSSPLPSFPPPPSPLPPPHTHSWSSADEEIHDAWHNIRPDSALWDLCEQIGRFRREGKNRRDTATVAIRVLRLARIAAAWVDARKGKGKAKIVKKKPIPTSPLPAKKDAAAPPYYTPAAGKL</sequence>
<feature type="compositionally biased region" description="Low complexity" evidence="6">
    <location>
        <begin position="709"/>
        <end position="723"/>
    </location>
</feature>
<evidence type="ECO:0000259" key="7">
    <source>
        <dbReference type="SMART" id="SM00563"/>
    </source>
</evidence>
<dbReference type="InterPro" id="IPR045520">
    <property type="entry name" value="GPAT/DHAPAT_C"/>
</dbReference>
<comment type="caution">
    <text evidence="8">The sequence shown here is derived from an EMBL/GenBank/DDBJ whole genome shotgun (WGS) entry which is preliminary data.</text>
</comment>
<dbReference type="SMART" id="SM00563">
    <property type="entry name" value="PlsC"/>
    <property type="match status" value="1"/>
</dbReference>
<evidence type="ECO:0000313" key="9">
    <source>
        <dbReference type="Proteomes" id="UP000318582"/>
    </source>
</evidence>
<feature type="region of interest" description="Disordered" evidence="6">
    <location>
        <begin position="942"/>
        <end position="976"/>
    </location>
</feature>
<proteinExistence type="inferred from homology"/>
<dbReference type="GO" id="GO:0004366">
    <property type="term" value="F:glycerol-3-phosphate O-acyltransferase activity"/>
    <property type="evidence" value="ECO:0007669"/>
    <property type="project" value="TreeGrafter"/>
</dbReference>
<feature type="compositionally biased region" description="Basic residues" evidence="6">
    <location>
        <begin position="942"/>
        <end position="951"/>
    </location>
</feature>
<protein>
    <submittedName>
        <fullName evidence="8">Glycerol-3-phosphate 1-O-acyltransferase</fullName>
    </submittedName>
</protein>
<dbReference type="EMBL" id="QEAQ01000004">
    <property type="protein sequence ID" value="TPX62064.1"/>
    <property type="molecule type" value="Genomic_DNA"/>
</dbReference>
<feature type="domain" description="Phospholipid/glycerol acyltransferase" evidence="7">
    <location>
        <begin position="168"/>
        <end position="295"/>
    </location>
</feature>
<dbReference type="Proteomes" id="UP000318582">
    <property type="component" value="Unassembled WGS sequence"/>
</dbReference>
<organism evidence="8 9">
    <name type="scientific">Powellomyces hirtus</name>
    <dbReference type="NCBI Taxonomy" id="109895"/>
    <lineage>
        <taxon>Eukaryota</taxon>
        <taxon>Fungi</taxon>
        <taxon>Fungi incertae sedis</taxon>
        <taxon>Chytridiomycota</taxon>
        <taxon>Chytridiomycota incertae sedis</taxon>
        <taxon>Chytridiomycetes</taxon>
        <taxon>Spizellomycetales</taxon>
        <taxon>Powellomycetaceae</taxon>
        <taxon>Powellomyces</taxon>
    </lineage>
</organism>
<dbReference type="AlphaFoldDB" id="A0A507EE01"/>
<dbReference type="PANTHER" id="PTHR12563">
    <property type="entry name" value="GLYCEROL-3-PHOSPHATE ACYLTRANSFERASE"/>
    <property type="match status" value="1"/>
</dbReference>
<dbReference type="GO" id="GO:0019432">
    <property type="term" value="P:triglyceride biosynthetic process"/>
    <property type="evidence" value="ECO:0007669"/>
    <property type="project" value="TreeGrafter"/>
</dbReference>
<evidence type="ECO:0000256" key="6">
    <source>
        <dbReference type="SAM" id="MobiDB-lite"/>
    </source>
</evidence>
<dbReference type="GO" id="GO:0006072">
    <property type="term" value="P:glycerol-3-phosphate metabolic process"/>
    <property type="evidence" value="ECO:0007669"/>
    <property type="project" value="TreeGrafter"/>
</dbReference>
<evidence type="ECO:0000313" key="8">
    <source>
        <dbReference type="EMBL" id="TPX62064.1"/>
    </source>
</evidence>
<feature type="compositionally biased region" description="Pro residues" evidence="6">
    <location>
        <begin position="860"/>
        <end position="873"/>
    </location>
</feature>
<dbReference type="InterPro" id="IPR022284">
    <property type="entry name" value="GPAT/DHAPAT"/>
</dbReference>
<dbReference type="STRING" id="109895.A0A507EE01"/>
<keyword evidence="9" id="KW-1185">Reference proteome</keyword>
<evidence type="ECO:0000256" key="4">
    <source>
        <dbReference type="ARBA" id="ARBA00023136"/>
    </source>
</evidence>
<feature type="compositionally biased region" description="Low complexity" evidence="6">
    <location>
        <begin position="845"/>
        <end position="859"/>
    </location>
</feature>
<comment type="similarity">
    <text evidence="2">Belongs to the GPAT/DAPAT family.</text>
</comment>
<feature type="region of interest" description="Disordered" evidence="6">
    <location>
        <begin position="701"/>
        <end position="753"/>
    </location>
</feature>
<dbReference type="GO" id="GO:0012505">
    <property type="term" value="C:endomembrane system"/>
    <property type="evidence" value="ECO:0007669"/>
    <property type="project" value="UniProtKB-SubCell"/>
</dbReference>
<name>A0A507EE01_9FUNG</name>
<feature type="region of interest" description="Disordered" evidence="6">
    <location>
        <begin position="845"/>
        <end position="880"/>
    </location>
</feature>
<gene>
    <name evidence="8" type="primary">PHI612</name>
    <name evidence="8" type="ORF">PhCBS80983_g00612</name>
</gene>